<feature type="compositionally biased region" description="Acidic residues" evidence="4">
    <location>
        <begin position="398"/>
        <end position="408"/>
    </location>
</feature>
<sequence>MSTERSSYGSSIRHAPTLHGLLRDREIASLVQPKVFGRRVQSSQALLARMTLTQCLQAHRGCVNTLAWSSDGDVLLSGSDDTCICLWRYSPNGSSSNSSNNNSSATNAHRRVSPLLLTRILTGHTANIFSAQFMPGLSHSTIVTCAGDNSIKVFDLEKSSVCSAPQPSSYSSTPSSDSHSYKRPASVWHPQRSFSCHGDRVKKIVTHRTDPSMFWTCSEDGTVRQFDLRDPTHWCSSSARRSGRSSLSAAAGVSTGSPGQSSTHAANTHCSTLLLNFGRPLNAMSMAPTDPTYFSVAGDYPAVCLFDRRCLRECVVRYLPQGVGPIGSHSSVTGVAMGGMGGRQVLGSWSDSCVFLFDRDGFSGRYADEFSDDDDDGSCAEKPSGSSMDTGKSNSGDRDDDFETDDERDMSSLSDPVSGSGISDEEDEDRIHHFTCSSPFPLGAAPCVNYRAAYKGHANSQTVKDVFFMGGHDDYITSGSDDGCVYTWNKKSRRLVSLLYGDSETVNVIAPHPHLPVMAVSGIDDSIKVFEPVAPSVEIPDASCVFWDARSNSFDCSAALSAMRRQLIEQMMSMTTHGGDDRSRSRGDHARSVRSGARDVGIYGDLQQEMLDTRLPNTICCEEALANVFPQNISTGRHASLPSSISQAAFVQSDSGSRWNGLSSLMAHAEDCLRANSARRRWILGQQALDHGLSAVDCRMQ</sequence>
<evidence type="ECO:0000256" key="4">
    <source>
        <dbReference type="SAM" id="MobiDB-lite"/>
    </source>
</evidence>
<evidence type="ECO:0000256" key="1">
    <source>
        <dbReference type="ARBA" id="ARBA00022574"/>
    </source>
</evidence>
<keyword evidence="6" id="KW-1185">Reference proteome</keyword>
<dbReference type="PROSITE" id="PS50294">
    <property type="entry name" value="WD_REPEATS_REGION"/>
    <property type="match status" value="1"/>
</dbReference>
<dbReference type="SUPFAM" id="SSF50978">
    <property type="entry name" value="WD40 repeat-like"/>
    <property type="match status" value="1"/>
</dbReference>
<feature type="compositionally biased region" description="Acidic residues" evidence="4">
    <location>
        <begin position="369"/>
        <end position="378"/>
    </location>
</feature>
<dbReference type="Pfam" id="PF00400">
    <property type="entry name" value="WD40"/>
    <property type="match status" value="4"/>
</dbReference>
<dbReference type="InterPro" id="IPR045151">
    <property type="entry name" value="DCAF8"/>
</dbReference>
<dbReference type="InterPro" id="IPR036322">
    <property type="entry name" value="WD40_repeat_dom_sf"/>
</dbReference>
<feature type="repeat" description="WD" evidence="3">
    <location>
        <begin position="121"/>
        <end position="164"/>
    </location>
</feature>
<dbReference type="PANTHER" id="PTHR15574">
    <property type="entry name" value="WD REPEAT DOMAIN-CONTAINING FAMILY"/>
    <property type="match status" value="1"/>
</dbReference>
<feature type="compositionally biased region" description="Basic and acidic residues" evidence="4">
    <location>
        <begin position="578"/>
        <end position="591"/>
    </location>
</feature>
<keyword evidence="1 3" id="KW-0853">WD repeat</keyword>
<name>A0ABQ8FIZ2_9FUNG</name>
<feature type="compositionally biased region" description="Polar residues" evidence="4">
    <location>
        <begin position="411"/>
        <end position="421"/>
    </location>
</feature>
<feature type="region of interest" description="Disordered" evidence="4">
    <location>
        <begin position="575"/>
        <end position="594"/>
    </location>
</feature>
<feature type="region of interest" description="Disordered" evidence="4">
    <location>
        <begin position="368"/>
        <end position="427"/>
    </location>
</feature>
<evidence type="ECO:0000313" key="5">
    <source>
        <dbReference type="EMBL" id="KAH6597713.1"/>
    </source>
</evidence>
<dbReference type="PROSITE" id="PS50082">
    <property type="entry name" value="WD_REPEATS_2"/>
    <property type="match status" value="2"/>
</dbReference>
<keyword evidence="2" id="KW-0677">Repeat</keyword>
<accession>A0ABQ8FIZ2</accession>
<protein>
    <recommendedName>
        <fullName evidence="7">Anaphase-promoting complex subunit 4 WD40 domain-containing protein</fullName>
    </recommendedName>
</protein>
<feature type="repeat" description="WD" evidence="3">
    <location>
        <begin position="56"/>
        <end position="87"/>
    </location>
</feature>
<proteinExistence type="predicted"/>
<dbReference type="InterPro" id="IPR015943">
    <property type="entry name" value="WD40/YVTN_repeat-like_dom_sf"/>
</dbReference>
<dbReference type="InterPro" id="IPR001680">
    <property type="entry name" value="WD40_rpt"/>
</dbReference>
<dbReference type="Gene3D" id="2.130.10.10">
    <property type="entry name" value="YVTN repeat-like/Quinoprotein amine dehydrogenase"/>
    <property type="match status" value="3"/>
</dbReference>
<evidence type="ECO:0008006" key="7">
    <source>
        <dbReference type="Google" id="ProtNLM"/>
    </source>
</evidence>
<dbReference type="EMBL" id="JAFCIX010000136">
    <property type="protein sequence ID" value="KAH6597713.1"/>
    <property type="molecule type" value="Genomic_DNA"/>
</dbReference>
<feature type="compositionally biased region" description="Polar residues" evidence="4">
    <location>
        <begin position="384"/>
        <end position="394"/>
    </location>
</feature>
<reference evidence="5 6" key="1">
    <citation type="submission" date="2021-02" db="EMBL/GenBank/DDBJ databases">
        <title>Variation within the Batrachochytrium salamandrivorans European outbreak.</title>
        <authorList>
            <person name="Kelly M."/>
            <person name="Pasmans F."/>
            <person name="Shea T.P."/>
            <person name="Munoz J.F."/>
            <person name="Carranza S."/>
            <person name="Cuomo C.A."/>
            <person name="Martel A."/>
        </authorList>
    </citation>
    <scope>NUCLEOTIDE SEQUENCE [LARGE SCALE GENOMIC DNA]</scope>
    <source>
        <strain evidence="5 6">AMFP18/2</strain>
    </source>
</reference>
<dbReference type="Proteomes" id="UP001648503">
    <property type="component" value="Unassembled WGS sequence"/>
</dbReference>
<feature type="compositionally biased region" description="Low complexity" evidence="4">
    <location>
        <begin position="163"/>
        <end position="178"/>
    </location>
</feature>
<dbReference type="PANTHER" id="PTHR15574:SF40">
    <property type="entry name" value="WD AND TETRATRICOPEPTIDE REPEATS PROTEIN 1"/>
    <property type="match status" value="1"/>
</dbReference>
<organism evidence="5 6">
    <name type="scientific">Batrachochytrium salamandrivorans</name>
    <dbReference type="NCBI Taxonomy" id="1357716"/>
    <lineage>
        <taxon>Eukaryota</taxon>
        <taxon>Fungi</taxon>
        <taxon>Fungi incertae sedis</taxon>
        <taxon>Chytridiomycota</taxon>
        <taxon>Chytridiomycota incertae sedis</taxon>
        <taxon>Chytridiomycetes</taxon>
        <taxon>Rhizophydiales</taxon>
        <taxon>Rhizophydiales incertae sedis</taxon>
        <taxon>Batrachochytrium</taxon>
    </lineage>
</organism>
<evidence type="ECO:0000313" key="6">
    <source>
        <dbReference type="Proteomes" id="UP001648503"/>
    </source>
</evidence>
<dbReference type="SMART" id="SM00320">
    <property type="entry name" value="WD40"/>
    <property type="match status" value="6"/>
</dbReference>
<evidence type="ECO:0000256" key="3">
    <source>
        <dbReference type="PROSITE-ProRule" id="PRU00221"/>
    </source>
</evidence>
<evidence type="ECO:0000256" key="2">
    <source>
        <dbReference type="ARBA" id="ARBA00022737"/>
    </source>
</evidence>
<gene>
    <name evidence="5" type="ORF">BASA50_004318</name>
</gene>
<feature type="region of interest" description="Disordered" evidence="4">
    <location>
        <begin position="163"/>
        <end position="184"/>
    </location>
</feature>
<comment type="caution">
    <text evidence="5">The sequence shown here is derived from an EMBL/GenBank/DDBJ whole genome shotgun (WGS) entry which is preliminary data.</text>
</comment>